<evidence type="ECO:0000313" key="5">
    <source>
        <dbReference type="Proteomes" id="UP000294933"/>
    </source>
</evidence>
<keyword evidence="2" id="KW-1133">Transmembrane helix</keyword>
<dbReference type="AlphaFoldDB" id="A0A4Y7PMW8"/>
<evidence type="ECO:0000256" key="2">
    <source>
        <dbReference type="SAM" id="Phobius"/>
    </source>
</evidence>
<keyword evidence="5" id="KW-1185">Reference proteome</keyword>
<evidence type="ECO:0000259" key="3">
    <source>
        <dbReference type="Pfam" id="PF03435"/>
    </source>
</evidence>
<dbReference type="InterPro" id="IPR005097">
    <property type="entry name" value="Sacchrp_dh_NADP-bd"/>
</dbReference>
<feature type="domain" description="Saccharopine dehydrogenase NADP binding" evidence="3">
    <location>
        <begin position="4"/>
        <end position="111"/>
    </location>
</feature>
<dbReference type="Gene3D" id="3.40.50.720">
    <property type="entry name" value="NAD(P)-binding Rossmann-like Domain"/>
    <property type="match status" value="1"/>
</dbReference>
<dbReference type="VEuPathDB" id="FungiDB:BD410DRAFT_795386"/>
<keyword evidence="2" id="KW-0812">Transmembrane</keyword>
<dbReference type="OrthoDB" id="10268090at2759"/>
<gene>
    <name evidence="4" type="ORF">BD410DRAFT_795386</name>
</gene>
<evidence type="ECO:0000256" key="1">
    <source>
        <dbReference type="ARBA" id="ARBA00038048"/>
    </source>
</evidence>
<dbReference type="GO" id="GO:0005739">
    <property type="term" value="C:mitochondrion"/>
    <property type="evidence" value="ECO:0007669"/>
    <property type="project" value="TreeGrafter"/>
</dbReference>
<dbReference type="InterPro" id="IPR051276">
    <property type="entry name" value="Saccharopine_DH-like_oxidrdct"/>
</dbReference>
<dbReference type="Pfam" id="PF03435">
    <property type="entry name" value="Sacchrp_dh_NADP"/>
    <property type="match status" value="1"/>
</dbReference>
<dbReference type="PANTHER" id="PTHR12286">
    <property type="entry name" value="SACCHAROPINE DEHYDROGENASE-LIKE OXIDOREDUCTASE"/>
    <property type="match status" value="1"/>
</dbReference>
<evidence type="ECO:0000313" key="4">
    <source>
        <dbReference type="EMBL" id="TDL16448.1"/>
    </source>
</evidence>
<sequence length="452" mass="48806">MPDILVLGATGYTGRLVTRYLQAHRDRGTFTFAIAGRSRTKLAHLVAELKLDVVNDVEVVEVDVMNDDEEKLESVVRRVKVVINLVGPYWRYGTPVVRACARNGVHHVDLTGETHWVKHIIEQYDYLATKTRTIIVPACGFDSVPSDIVAHLSAKTLRAALSPSSSPSVQVGVGHSASAFRLVGGISGGTLESMMCALEEVPSAALRSAREAYSISPVQGPPVRSPIRLLYTLPYLLPKTYGSILPLAPHDVATVQRTWGLLERFSSSSSPQVASDSPQEAHAYGPEFTYEEFLSTGTGPLAALRALATSVGLVVTFLCLTYLAPARWLAKKVGPASGSGPSDLKLEKGFVRCTNITSSAPAPGREVTHVKTSLRGHGDPGYLLTAIMITEAALACLTTSTLPLLGQKGGVLTPMTAFGDVLVERLRMSGRFEFESFVVRDRRDVGEGRKRR</sequence>
<reference evidence="4 5" key="1">
    <citation type="submission" date="2018-06" db="EMBL/GenBank/DDBJ databases">
        <title>A transcriptomic atlas of mushroom development highlights an independent origin of complex multicellularity.</title>
        <authorList>
            <consortium name="DOE Joint Genome Institute"/>
            <person name="Krizsan K."/>
            <person name="Almasi E."/>
            <person name="Merenyi Z."/>
            <person name="Sahu N."/>
            <person name="Viragh M."/>
            <person name="Koszo T."/>
            <person name="Mondo S."/>
            <person name="Kiss B."/>
            <person name="Balint B."/>
            <person name="Kues U."/>
            <person name="Barry K."/>
            <person name="Hegedus J.C."/>
            <person name="Henrissat B."/>
            <person name="Johnson J."/>
            <person name="Lipzen A."/>
            <person name="Ohm R."/>
            <person name="Nagy I."/>
            <person name="Pangilinan J."/>
            <person name="Yan J."/>
            <person name="Xiong Y."/>
            <person name="Grigoriev I.V."/>
            <person name="Hibbett D.S."/>
            <person name="Nagy L.G."/>
        </authorList>
    </citation>
    <scope>NUCLEOTIDE SEQUENCE [LARGE SCALE GENOMIC DNA]</scope>
    <source>
        <strain evidence="4 5">SZMC22713</strain>
    </source>
</reference>
<keyword evidence="2" id="KW-0472">Membrane</keyword>
<name>A0A4Y7PMW8_9AGAM</name>
<dbReference type="Proteomes" id="UP000294933">
    <property type="component" value="Unassembled WGS sequence"/>
</dbReference>
<proteinExistence type="inferred from homology"/>
<dbReference type="PANTHER" id="PTHR12286:SF5">
    <property type="entry name" value="SACCHAROPINE DEHYDROGENASE-LIKE OXIDOREDUCTASE"/>
    <property type="match status" value="1"/>
</dbReference>
<accession>A0A4Y7PMW8</accession>
<dbReference type="GO" id="GO:0009247">
    <property type="term" value="P:glycolipid biosynthetic process"/>
    <property type="evidence" value="ECO:0007669"/>
    <property type="project" value="TreeGrafter"/>
</dbReference>
<dbReference type="EMBL" id="ML170243">
    <property type="protein sequence ID" value="TDL16448.1"/>
    <property type="molecule type" value="Genomic_DNA"/>
</dbReference>
<feature type="transmembrane region" description="Helical" evidence="2">
    <location>
        <begin position="302"/>
        <end position="323"/>
    </location>
</feature>
<comment type="similarity">
    <text evidence="1">Belongs to the saccharopine dehydrogenase family.</text>
</comment>
<dbReference type="SUPFAM" id="SSF51735">
    <property type="entry name" value="NAD(P)-binding Rossmann-fold domains"/>
    <property type="match status" value="1"/>
</dbReference>
<dbReference type="GO" id="GO:0005811">
    <property type="term" value="C:lipid droplet"/>
    <property type="evidence" value="ECO:0007669"/>
    <property type="project" value="TreeGrafter"/>
</dbReference>
<protein>
    <recommendedName>
        <fullName evidence="3">Saccharopine dehydrogenase NADP binding domain-containing protein</fullName>
    </recommendedName>
</protein>
<dbReference type="GO" id="GO:0005886">
    <property type="term" value="C:plasma membrane"/>
    <property type="evidence" value="ECO:0007669"/>
    <property type="project" value="TreeGrafter"/>
</dbReference>
<dbReference type="InterPro" id="IPR036291">
    <property type="entry name" value="NAD(P)-bd_dom_sf"/>
</dbReference>
<organism evidence="4 5">
    <name type="scientific">Rickenella mellea</name>
    <dbReference type="NCBI Taxonomy" id="50990"/>
    <lineage>
        <taxon>Eukaryota</taxon>
        <taxon>Fungi</taxon>
        <taxon>Dikarya</taxon>
        <taxon>Basidiomycota</taxon>
        <taxon>Agaricomycotina</taxon>
        <taxon>Agaricomycetes</taxon>
        <taxon>Hymenochaetales</taxon>
        <taxon>Rickenellaceae</taxon>
        <taxon>Rickenella</taxon>
    </lineage>
</organism>